<feature type="region of interest" description="Disordered" evidence="1">
    <location>
        <begin position="156"/>
        <end position="189"/>
    </location>
</feature>
<dbReference type="GO" id="GO:0048193">
    <property type="term" value="P:Golgi vesicle transport"/>
    <property type="evidence" value="ECO:0007669"/>
    <property type="project" value="TreeGrafter"/>
</dbReference>
<dbReference type="GO" id="GO:0005938">
    <property type="term" value="C:cell cortex"/>
    <property type="evidence" value="ECO:0007669"/>
    <property type="project" value="TreeGrafter"/>
</dbReference>
<keyword evidence="3" id="KW-1185">Reference proteome</keyword>
<organism evidence="2 3">
    <name type="scientific">Bemisia tabaci</name>
    <name type="common">Sweetpotato whitefly</name>
    <name type="synonym">Aleurodes tabaci</name>
    <dbReference type="NCBI Taxonomy" id="7038"/>
    <lineage>
        <taxon>Eukaryota</taxon>
        <taxon>Metazoa</taxon>
        <taxon>Ecdysozoa</taxon>
        <taxon>Arthropoda</taxon>
        <taxon>Hexapoda</taxon>
        <taxon>Insecta</taxon>
        <taxon>Pterygota</taxon>
        <taxon>Neoptera</taxon>
        <taxon>Paraneoptera</taxon>
        <taxon>Hemiptera</taxon>
        <taxon>Sternorrhyncha</taxon>
        <taxon>Aleyrodoidea</taxon>
        <taxon>Aleyrodidae</taxon>
        <taxon>Aleyrodinae</taxon>
        <taxon>Bemisia</taxon>
    </lineage>
</organism>
<dbReference type="GO" id="GO:0040038">
    <property type="term" value="P:polar body extrusion after meiotic divisions"/>
    <property type="evidence" value="ECO:0007669"/>
    <property type="project" value="TreeGrafter"/>
</dbReference>
<reference evidence="2" key="1">
    <citation type="submission" date="2021-12" db="EMBL/GenBank/DDBJ databases">
        <authorList>
            <person name="King R."/>
        </authorList>
    </citation>
    <scope>NUCLEOTIDE SEQUENCE</scope>
</reference>
<dbReference type="EMBL" id="OU963868">
    <property type="protein sequence ID" value="CAH0393690.1"/>
    <property type="molecule type" value="Genomic_DNA"/>
</dbReference>
<dbReference type="PANTHER" id="PTHR21345:SF3">
    <property type="entry name" value="PROTEIN SPIRE"/>
    <property type="match status" value="1"/>
</dbReference>
<evidence type="ECO:0000313" key="3">
    <source>
        <dbReference type="Proteomes" id="UP001152759"/>
    </source>
</evidence>
<dbReference type="InterPro" id="IPR029901">
    <property type="entry name" value="Spire"/>
</dbReference>
<dbReference type="GO" id="GO:0003779">
    <property type="term" value="F:actin binding"/>
    <property type="evidence" value="ECO:0007669"/>
    <property type="project" value="InterPro"/>
</dbReference>
<dbReference type="AlphaFoldDB" id="A0A9P0F844"/>
<gene>
    <name evidence="2" type="ORF">BEMITA_LOCUS12060</name>
</gene>
<sequence length="253" mass="27940">MRRHTIVVCDPVNSNGSLSVPHTRPSSCTRSNTNSPTQEDSLATILPEISWSRSSLQEDLLQTKQWQEECLSVTLEEFVHIRSVLTKAELESLPVENHVKEDAEKGKMRIPTEHFSHVPVVALSPQLVSPNESSNDDSLMNRLGLLDLKPLSVGSAPCSPKLSRSNQTKSVDVENGPQSLPPTNPKSLDREQKTILSGSKTLGRKSGKADKVRGLQMTVCHDCKTMVILIIKSSRTSRNSLLKQLKLDLALVY</sequence>
<evidence type="ECO:0000256" key="1">
    <source>
        <dbReference type="SAM" id="MobiDB-lite"/>
    </source>
</evidence>
<dbReference type="GO" id="GO:0051639">
    <property type="term" value="P:actin filament network formation"/>
    <property type="evidence" value="ECO:0007669"/>
    <property type="project" value="TreeGrafter"/>
</dbReference>
<proteinExistence type="predicted"/>
<dbReference type="PANTHER" id="PTHR21345">
    <property type="entry name" value="SPIRE"/>
    <property type="match status" value="1"/>
</dbReference>
<evidence type="ECO:0000313" key="2">
    <source>
        <dbReference type="EMBL" id="CAH0393690.1"/>
    </source>
</evidence>
<dbReference type="GO" id="GO:0030659">
    <property type="term" value="C:cytoplasmic vesicle membrane"/>
    <property type="evidence" value="ECO:0007669"/>
    <property type="project" value="TreeGrafter"/>
</dbReference>
<name>A0A9P0F844_BEMTA</name>
<dbReference type="GO" id="GO:0045010">
    <property type="term" value="P:actin nucleation"/>
    <property type="evidence" value="ECO:0007669"/>
    <property type="project" value="InterPro"/>
</dbReference>
<feature type="region of interest" description="Disordered" evidence="1">
    <location>
        <begin position="14"/>
        <end position="39"/>
    </location>
</feature>
<dbReference type="GO" id="GO:0036089">
    <property type="term" value="P:cleavage furrow formation"/>
    <property type="evidence" value="ECO:0007669"/>
    <property type="project" value="TreeGrafter"/>
</dbReference>
<dbReference type="GO" id="GO:0030041">
    <property type="term" value="P:actin filament polymerization"/>
    <property type="evidence" value="ECO:0007669"/>
    <property type="project" value="TreeGrafter"/>
</dbReference>
<accession>A0A9P0F844</accession>
<dbReference type="Proteomes" id="UP001152759">
    <property type="component" value="Chromosome 7"/>
</dbReference>
<dbReference type="GO" id="GO:0008017">
    <property type="term" value="F:microtubule binding"/>
    <property type="evidence" value="ECO:0007669"/>
    <property type="project" value="TreeGrafter"/>
</dbReference>
<dbReference type="GO" id="GO:0051295">
    <property type="term" value="P:establishment of meiotic spindle localization"/>
    <property type="evidence" value="ECO:0007669"/>
    <property type="project" value="TreeGrafter"/>
</dbReference>
<protein>
    <submittedName>
        <fullName evidence="2">Uncharacterized protein</fullName>
    </submittedName>
</protein>